<dbReference type="PIRSF" id="PIRSF036410">
    <property type="entry name" value="EutE_PduP"/>
    <property type="match status" value="1"/>
</dbReference>
<sequence>MEITPNQIDQIVANVMAQLGGSAAPAASYDSTQYSGRKYIGIYATMTEAIDAVADAYKVLRSMTVDQREKIIEKIREFTRAEAEIMAKMGVEETGMGKVEHKTLKHHLVADKTPGTEDIQTEAMSGDGGLTLLEMAPFGIIGAISPSTNPSETVLCNSMGMIAGANAVVFNPHPSAICTSNYAVDLVNRASLAAGGPANLCCSVVKPTMQSADDMVKDPRVKMLVCTGGPGVVRAMLSSGKKAIGAGAGNPPVIVDDTADIRKAAKDIIDGCTFDNNLPCIAEKEVFAFSNIADELMYYMQQNGAYFISGEMADRLAKIVLVEKKNEKTGKISYSVSRDWVGRDAKKFLAALDIEVGDDVRCVICETDENHLFVQTELMMPILPIVRVNNIDEAVRMAVRAEHGNRHTAHMHSKNIDNLTKFARAVETTIFVKNAPSYAGIGFGSEGHTTFTIAGPTGEGLTSARSFTRKRRCVMSDSFNIV</sequence>
<dbReference type="SUPFAM" id="SSF53720">
    <property type="entry name" value="ALDH-like"/>
    <property type="match status" value="1"/>
</dbReference>
<dbReference type="eggNOG" id="COG1012">
    <property type="taxonomic scope" value="Bacteria"/>
</dbReference>
<dbReference type="NCBIfam" id="NF011927">
    <property type="entry name" value="PRK15398.1"/>
    <property type="match status" value="1"/>
</dbReference>
<evidence type="ECO:0000313" key="4">
    <source>
        <dbReference type="EMBL" id="EEG32278.1"/>
    </source>
</evidence>
<dbReference type="STRING" id="537013.CLOSTMETH_00016"/>
<name>C0E8B3_9FIRM</name>
<proteinExistence type="predicted"/>
<keyword evidence="5" id="KW-1185">Reference proteome</keyword>
<feature type="domain" description="Aldehyde dehydrogenase" evidence="3">
    <location>
        <begin position="45"/>
        <end position="436"/>
    </location>
</feature>
<dbReference type="Pfam" id="PF00171">
    <property type="entry name" value="Aldedh"/>
    <property type="match status" value="1"/>
</dbReference>
<organism evidence="4 5">
    <name type="scientific">[Clostridium] methylpentosum DSM 5476</name>
    <dbReference type="NCBI Taxonomy" id="537013"/>
    <lineage>
        <taxon>Bacteria</taxon>
        <taxon>Bacillati</taxon>
        <taxon>Bacillota</taxon>
        <taxon>Clostridia</taxon>
        <taxon>Eubacteriales</taxon>
        <taxon>Oscillospiraceae</taxon>
        <taxon>Oscillospiraceae incertae sedis</taxon>
    </lineage>
</organism>
<dbReference type="EMBL" id="ACEC01000002">
    <property type="protein sequence ID" value="EEG32278.1"/>
    <property type="molecule type" value="Genomic_DNA"/>
</dbReference>
<dbReference type="PANTHER" id="PTHR11699">
    <property type="entry name" value="ALDEHYDE DEHYDROGENASE-RELATED"/>
    <property type="match status" value="1"/>
</dbReference>
<dbReference type="InterPro" id="IPR012408">
    <property type="entry name" value="Acetald_propionald_DH-rel"/>
</dbReference>
<dbReference type="InterPro" id="IPR015590">
    <property type="entry name" value="Aldehyde_DH_dom"/>
</dbReference>
<reference evidence="4 5" key="1">
    <citation type="submission" date="2009-01" db="EMBL/GenBank/DDBJ databases">
        <authorList>
            <person name="Fulton L."/>
            <person name="Clifton S."/>
            <person name="Fulton B."/>
            <person name="Xu J."/>
            <person name="Minx P."/>
            <person name="Pepin K.H."/>
            <person name="Johnson M."/>
            <person name="Bhonagiri V."/>
            <person name="Nash W.E."/>
            <person name="Mardis E.R."/>
            <person name="Wilson R.K."/>
        </authorList>
    </citation>
    <scope>NUCLEOTIDE SEQUENCE [LARGE SCALE GENOMIC DNA]</scope>
    <source>
        <strain evidence="4 5">DSM 5476</strain>
    </source>
</reference>
<keyword evidence="1 4" id="KW-0560">Oxidoreductase</keyword>
<dbReference type="GO" id="GO:0008774">
    <property type="term" value="F:acetaldehyde dehydrogenase (acetylating) activity"/>
    <property type="evidence" value="ECO:0007669"/>
    <property type="project" value="InterPro"/>
</dbReference>
<dbReference type="Gene3D" id="3.40.605.10">
    <property type="entry name" value="Aldehyde Dehydrogenase, Chain A, domain 1"/>
    <property type="match status" value="1"/>
</dbReference>
<dbReference type="EC" id="1.2.1.-" evidence="4"/>
<protein>
    <submittedName>
        <fullName evidence="4">Aldehyde dehydrogenase (NAD) family protein</fullName>
        <ecNumber evidence="4">1.2.1.-</ecNumber>
    </submittedName>
</protein>
<dbReference type="Proteomes" id="UP000003340">
    <property type="component" value="Unassembled WGS sequence"/>
</dbReference>
<reference evidence="4 5" key="2">
    <citation type="submission" date="2009-02" db="EMBL/GenBank/DDBJ databases">
        <title>Draft genome sequence of Clostridium methylpentosum (DSM 5476).</title>
        <authorList>
            <person name="Sudarsanam P."/>
            <person name="Ley R."/>
            <person name="Guruge J."/>
            <person name="Turnbaugh P.J."/>
            <person name="Mahowald M."/>
            <person name="Liep D."/>
            <person name="Gordon J."/>
        </authorList>
    </citation>
    <scope>NUCLEOTIDE SEQUENCE [LARGE SCALE GENOMIC DNA]</scope>
    <source>
        <strain evidence="4 5">DSM 5476</strain>
    </source>
</reference>
<dbReference type="CDD" id="cd07121">
    <property type="entry name" value="ALDH_EutE"/>
    <property type="match status" value="1"/>
</dbReference>
<evidence type="ECO:0000313" key="5">
    <source>
        <dbReference type="Proteomes" id="UP000003340"/>
    </source>
</evidence>
<dbReference type="Gene3D" id="3.40.309.10">
    <property type="entry name" value="Aldehyde Dehydrogenase, Chain A, domain 2"/>
    <property type="match status" value="1"/>
</dbReference>
<evidence type="ECO:0000259" key="3">
    <source>
        <dbReference type="Pfam" id="PF00171"/>
    </source>
</evidence>
<gene>
    <name evidence="4" type="ORF">CLOSTMETH_00016</name>
</gene>
<dbReference type="HOGENOM" id="CLU_028794_1_0_9"/>
<dbReference type="InterPro" id="IPR016161">
    <property type="entry name" value="Ald_DH/histidinol_DH"/>
</dbReference>
<dbReference type="AlphaFoldDB" id="C0E8B3"/>
<evidence type="ECO:0000256" key="1">
    <source>
        <dbReference type="ARBA" id="ARBA00023002"/>
    </source>
</evidence>
<dbReference type="InterPro" id="IPR016162">
    <property type="entry name" value="Ald_DH_N"/>
</dbReference>
<evidence type="ECO:0000256" key="2">
    <source>
        <dbReference type="ARBA" id="ARBA00023027"/>
    </source>
</evidence>
<comment type="caution">
    <text evidence="4">The sequence shown here is derived from an EMBL/GenBank/DDBJ whole genome shotgun (WGS) entry which is preliminary data.</text>
</comment>
<keyword evidence="2" id="KW-0520">NAD</keyword>
<dbReference type="InterPro" id="IPR016163">
    <property type="entry name" value="Ald_DH_C"/>
</dbReference>
<accession>C0E8B3</accession>